<accession>A0AAV2MMN1</accession>
<evidence type="ECO:0000313" key="2">
    <source>
        <dbReference type="EMBL" id="CAL1614726.1"/>
    </source>
</evidence>
<name>A0AAV2MMN1_KNICA</name>
<reference evidence="2 3" key="1">
    <citation type="submission" date="2024-04" db="EMBL/GenBank/DDBJ databases">
        <authorList>
            <person name="Waldvogel A.-M."/>
            <person name="Schoenle A."/>
        </authorList>
    </citation>
    <scope>NUCLEOTIDE SEQUENCE [LARGE SCALE GENOMIC DNA]</scope>
</reference>
<keyword evidence="3" id="KW-1185">Reference proteome</keyword>
<dbReference type="EMBL" id="OZ035831">
    <property type="protein sequence ID" value="CAL1614726.1"/>
    <property type="molecule type" value="Genomic_DNA"/>
</dbReference>
<evidence type="ECO:0000256" key="1">
    <source>
        <dbReference type="SAM" id="MobiDB-lite"/>
    </source>
</evidence>
<dbReference type="Proteomes" id="UP001497482">
    <property type="component" value="Chromosome 9"/>
</dbReference>
<dbReference type="AlphaFoldDB" id="A0AAV2MMN1"/>
<feature type="region of interest" description="Disordered" evidence="1">
    <location>
        <begin position="1"/>
        <end position="42"/>
    </location>
</feature>
<sequence>MPPTEEQCVPRAQQDQEETIPTAATGAQREDPSSKCPQGEPSSCGINQVLQRRGPDSLVVLGVRAWGGRGVGCRRGGVGGVGWVGRWGVCCVGGVRALRGGWVSYSGRGLGGVLGVLGWVCGGVEAGGGWWGLGWGWVWWCGWGLGSLGCGWSGGRGVGGGVRGGGGGGGVGGGVGGVGQGGGVGVGGVGRRVGVVGVGAGGSPQNTAAFTEERTR</sequence>
<proteinExistence type="predicted"/>
<protein>
    <submittedName>
        <fullName evidence="2">Uncharacterized protein</fullName>
    </submittedName>
</protein>
<evidence type="ECO:0000313" key="3">
    <source>
        <dbReference type="Proteomes" id="UP001497482"/>
    </source>
</evidence>
<organism evidence="2 3">
    <name type="scientific">Knipowitschia caucasica</name>
    <name type="common">Caucasian dwarf goby</name>
    <name type="synonym">Pomatoschistus caucasicus</name>
    <dbReference type="NCBI Taxonomy" id="637954"/>
    <lineage>
        <taxon>Eukaryota</taxon>
        <taxon>Metazoa</taxon>
        <taxon>Chordata</taxon>
        <taxon>Craniata</taxon>
        <taxon>Vertebrata</taxon>
        <taxon>Euteleostomi</taxon>
        <taxon>Actinopterygii</taxon>
        <taxon>Neopterygii</taxon>
        <taxon>Teleostei</taxon>
        <taxon>Neoteleostei</taxon>
        <taxon>Acanthomorphata</taxon>
        <taxon>Gobiaria</taxon>
        <taxon>Gobiiformes</taxon>
        <taxon>Gobioidei</taxon>
        <taxon>Gobiidae</taxon>
        <taxon>Gobiinae</taxon>
        <taxon>Knipowitschia</taxon>
    </lineage>
</organism>
<gene>
    <name evidence="2" type="ORF">KC01_LOCUS40762</name>
</gene>